<keyword evidence="3" id="KW-0067">ATP-binding</keyword>
<evidence type="ECO:0000256" key="1">
    <source>
        <dbReference type="ARBA" id="ARBA00008239"/>
    </source>
</evidence>
<dbReference type="Pfam" id="PF13589">
    <property type="entry name" value="HATPase_c_3"/>
    <property type="match status" value="1"/>
</dbReference>
<keyword evidence="4" id="KW-0143">Chaperone</keyword>
<dbReference type="PANTHER" id="PTHR11528">
    <property type="entry name" value="HEAT SHOCK PROTEIN 90 FAMILY MEMBER"/>
    <property type="match status" value="1"/>
</dbReference>
<accession>A0ABX4BL04</accession>
<evidence type="ECO:0000256" key="3">
    <source>
        <dbReference type="ARBA" id="ARBA00022840"/>
    </source>
</evidence>
<evidence type="ECO:0000313" key="6">
    <source>
        <dbReference type="EMBL" id="OXA76029.1"/>
    </source>
</evidence>
<evidence type="ECO:0000256" key="2">
    <source>
        <dbReference type="ARBA" id="ARBA00022741"/>
    </source>
</evidence>
<evidence type="ECO:0000259" key="5">
    <source>
        <dbReference type="Pfam" id="PF24391"/>
    </source>
</evidence>
<dbReference type="SUPFAM" id="SSF109604">
    <property type="entry name" value="HD-domain/PDEase-like"/>
    <property type="match status" value="1"/>
</dbReference>
<comment type="caution">
    <text evidence="6">The sequence shown here is derived from an EMBL/GenBank/DDBJ whole genome shotgun (WGS) entry which is preliminary data.</text>
</comment>
<dbReference type="SUPFAM" id="SSF55874">
    <property type="entry name" value="ATPase domain of HSP90 chaperone/DNA topoisomerase II/histidine kinase"/>
    <property type="match status" value="1"/>
</dbReference>
<dbReference type="Pfam" id="PF24391">
    <property type="entry name" value="HD-CE"/>
    <property type="match status" value="1"/>
</dbReference>
<protein>
    <recommendedName>
        <fullName evidence="5">HD-CE domain-containing protein</fullName>
    </recommendedName>
</protein>
<dbReference type="InterPro" id="IPR001404">
    <property type="entry name" value="Hsp90_fam"/>
</dbReference>
<evidence type="ECO:0000256" key="4">
    <source>
        <dbReference type="ARBA" id="ARBA00023186"/>
    </source>
</evidence>
<feature type="non-terminal residue" evidence="6">
    <location>
        <position position="601"/>
    </location>
</feature>
<dbReference type="RefSeq" id="WP_207556465.1">
    <property type="nucleotide sequence ID" value="NZ_MUGV01000039.1"/>
</dbReference>
<gene>
    <name evidence="6" type="ORF">B0A65_19415</name>
</gene>
<dbReference type="CDD" id="cd00077">
    <property type="entry name" value="HDc"/>
    <property type="match status" value="1"/>
</dbReference>
<dbReference type="InterPro" id="IPR003607">
    <property type="entry name" value="HD/PDEase_dom"/>
</dbReference>
<dbReference type="Proteomes" id="UP000198382">
    <property type="component" value="Unassembled WGS sequence"/>
</dbReference>
<dbReference type="InterPro" id="IPR056471">
    <property type="entry name" value="HD-CE"/>
</dbReference>
<comment type="similarity">
    <text evidence="1">Belongs to the heat shock protein 90 family.</text>
</comment>
<keyword evidence="7" id="KW-1185">Reference proteome</keyword>
<reference evidence="6 7" key="1">
    <citation type="submission" date="2016-11" db="EMBL/GenBank/DDBJ databases">
        <title>Whole genomes of Flavobacteriaceae.</title>
        <authorList>
            <person name="Stine C."/>
            <person name="Li C."/>
            <person name="Tadesse D."/>
        </authorList>
    </citation>
    <scope>NUCLEOTIDE SEQUENCE [LARGE SCALE GENOMIC DNA]</scope>
    <source>
        <strain evidence="6 7">DSM 15937</strain>
    </source>
</reference>
<dbReference type="Gene3D" id="3.30.565.10">
    <property type="entry name" value="Histidine kinase-like ATPase, C-terminal domain"/>
    <property type="match status" value="1"/>
</dbReference>
<keyword evidence="2" id="KW-0547">Nucleotide-binding</keyword>
<organism evidence="6 7">
    <name type="scientific">Flavobacterium frigidimaris</name>
    <dbReference type="NCBI Taxonomy" id="262320"/>
    <lineage>
        <taxon>Bacteria</taxon>
        <taxon>Pseudomonadati</taxon>
        <taxon>Bacteroidota</taxon>
        <taxon>Flavobacteriia</taxon>
        <taxon>Flavobacteriales</taxon>
        <taxon>Flavobacteriaceae</taxon>
        <taxon>Flavobacterium</taxon>
    </lineage>
</organism>
<sequence length="601" mass="70813">MNSLEVKLKELNPNLFGKLNDTKDEVKLLLTQYIKNFPDYTDHSINHTEEVFKIVSMVLTDEEIQNLNDDEIYILSMASYLHDIGMCIPEDKIKKIADTEELVKERELHPEISREKYLRDNHHTLSKKFILEEWENLKIPNEKYAEAIALVSEGHRVVDIGNPEIYQPKYTVKTGRSFVCLPYLAAVLRIADELDITNIRTPGLLTKYYMPDNDKSVLEWNKHIANTLMFITENYVEFEIKCSNHSMLAALEDQFNKIADVINYCQKVIRNISNTENRFFSLRLDQIKNKIKYENFDPKGIKYSFDVDNVINAFVGENLYNDKLTSLRELIQNSIDTCRYKKILNPNYIPEIKLFIGKDKIKIEDNGLGMDEFIIKNYFGKLCSSFYQQESVKKDYDSIGQFGVGVFSYFLMADYIDIETKTQKSETLHFRLDKDPKNYFHFFKKSERIYPGTSITLNLKNDYDIFTSSDYVTYIKDKFRYIEFPIIVDCDQEIIEIFAQDYEEKKLKEKINNSLKHQYKSSSDKIDVFTHNFENQRYEGSISLFYFKNFSFDRASYWLNDDFFKKGSRRKANMINVSQKGVLISNEESIDYTDVYCNLNL</sequence>
<dbReference type="InterPro" id="IPR036890">
    <property type="entry name" value="HATPase_C_sf"/>
</dbReference>
<dbReference type="Gene3D" id="1.10.3210.10">
    <property type="entry name" value="Hypothetical protein af1432"/>
    <property type="match status" value="1"/>
</dbReference>
<evidence type="ECO:0000313" key="7">
    <source>
        <dbReference type="Proteomes" id="UP000198382"/>
    </source>
</evidence>
<name>A0ABX4BL04_FLAFR</name>
<proteinExistence type="inferred from homology"/>
<feature type="domain" description="HD-CE" evidence="5">
    <location>
        <begin position="37"/>
        <end position="256"/>
    </location>
</feature>
<dbReference type="EMBL" id="MUGV01000039">
    <property type="protein sequence ID" value="OXA76029.1"/>
    <property type="molecule type" value="Genomic_DNA"/>
</dbReference>